<gene>
    <name evidence="2" type="ORF">GCM10010238_12640</name>
</gene>
<comment type="caution">
    <text evidence="2">The sequence shown here is derived from an EMBL/GenBank/DDBJ whole genome shotgun (WGS) entry which is preliminary data.</text>
</comment>
<reference evidence="2" key="2">
    <citation type="submission" date="2020-09" db="EMBL/GenBank/DDBJ databases">
        <authorList>
            <person name="Sun Q."/>
            <person name="Ohkuma M."/>
        </authorList>
    </citation>
    <scope>NUCLEOTIDE SEQUENCE</scope>
    <source>
        <strain evidence="2">JCM 4234</strain>
    </source>
</reference>
<reference evidence="2" key="1">
    <citation type="journal article" date="2014" name="Int. J. Syst. Evol. Microbiol.">
        <title>Complete genome sequence of Corynebacterium casei LMG S-19264T (=DSM 44701T), isolated from a smear-ripened cheese.</title>
        <authorList>
            <consortium name="US DOE Joint Genome Institute (JGI-PGF)"/>
            <person name="Walter F."/>
            <person name="Albersmeier A."/>
            <person name="Kalinowski J."/>
            <person name="Ruckert C."/>
        </authorList>
    </citation>
    <scope>NUCLEOTIDE SEQUENCE</scope>
    <source>
        <strain evidence="2">JCM 4234</strain>
    </source>
</reference>
<evidence type="ECO:0000313" key="3">
    <source>
        <dbReference type="Proteomes" id="UP000653493"/>
    </source>
</evidence>
<evidence type="ECO:0000256" key="1">
    <source>
        <dbReference type="SAM" id="MobiDB-lite"/>
    </source>
</evidence>
<keyword evidence="3" id="KW-1185">Reference proteome</keyword>
<sequence length="115" mass="12250">MIPARPAPLLDQSDSTRERPADAERVGEPVPDRWPVRRRTDGPGARAGFLAGAGAWGRDAAALVRVGHRGCPYGGDPEEPFPDVVGRAGREVPHHGAEIALLRDLYRAAAGRGAR</sequence>
<organism evidence="2 3">
    <name type="scientific">Streptomyces griseoviridis</name>
    <dbReference type="NCBI Taxonomy" id="45398"/>
    <lineage>
        <taxon>Bacteria</taxon>
        <taxon>Bacillati</taxon>
        <taxon>Actinomycetota</taxon>
        <taxon>Actinomycetes</taxon>
        <taxon>Kitasatosporales</taxon>
        <taxon>Streptomycetaceae</taxon>
        <taxon>Streptomyces</taxon>
    </lineage>
</organism>
<proteinExistence type="predicted"/>
<protein>
    <submittedName>
        <fullName evidence="2">Uncharacterized protein</fullName>
    </submittedName>
</protein>
<accession>A0A918G9U8</accession>
<feature type="compositionally biased region" description="Basic and acidic residues" evidence="1">
    <location>
        <begin position="14"/>
        <end position="41"/>
    </location>
</feature>
<dbReference type="EMBL" id="BMSL01000002">
    <property type="protein sequence ID" value="GGS25803.1"/>
    <property type="molecule type" value="Genomic_DNA"/>
</dbReference>
<dbReference type="Proteomes" id="UP000653493">
    <property type="component" value="Unassembled WGS sequence"/>
</dbReference>
<dbReference type="AlphaFoldDB" id="A0A918G9U8"/>
<feature type="region of interest" description="Disordered" evidence="1">
    <location>
        <begin position="1"/>
        <end position="44"/>
    </location>
</feature>
<evidence type="ECO:0000313" key="2">
    <source>
        <dbReference type="EMBL" id="GGS25803.1"/>
    </source>
</evidence>
<name>A0A918G9U8_STRGD</name>